<dbReference type="AlphaFoldDB" id="A0AAU7ZUV5"/>
<dbReference type="Gene3D" id="3.50.50.60">
    <property type="entry name" value="FAD/NAD(P)-binding domain"/>
    <property type="match status" value="1"/>
</dbReference>
<dbReference type="SUPFAM" id="SSF51905">
    <property type="entry name" value="FAD/NAD(P)-binding domain"/>
    <property type="match status" value="1"/>
</dbReference>
<dbReference type="InterPro" id="IPR036188">
    <property type="entry name" value="FAD/NAD-bd_sf"/>
</dbReference>
<dbReference type="RefSeq" id="WP_353066106.1">
    <property type="nucleotide sequence ID" value="NZ_CP132942.1"/>
</dbReference>
<keyword evidence="2" id="KW-0560">Oxidoreductase</keyword>
<dbReference type="NCBIfam" id="TIGR04018">
    <property type="entry name" value="Bthiol_YpdA"/>
    <property type="match status" value="1"/>
</dbReference>
<gene>
    <name evidence="3" type="ORF">RBB77_07450</name>
</gene>
<name>A0AAU7ZUV5_9BACT</name>
<accession>A0AAU7ZUV5</accession>
<protein>
    <submittedName>
        <fullName evidence="3">YpdA family putative bacillithiol disulfide reductase</fullName>
    </submittedName>
</protein>
<dbReference type="KEGG" id="tpsc:RBB77_07450"/>
<dbReference type="GO" id="GO:0016491">
    <property type="term" value="F:oxidoreductase activity"/>
    <property type="evidence" value="ECO:0007669"/>
    <property type="project" value="UniProtKB-KW"/>
</dbReference>
<keyword evidence="1" id="KW-0285">Flavoprotein</keyword>
<dbReference type="Pfam" id="PF13738">
    <property type="entry name" value="Pyr_redox_3"/>
    <property type="match status" value="1"/>
</dbReference>
<dbReference type="PANTHER" id="PTHR48105">
    <property type="entry name" value="THIOREDOXIN REDUCTASE 1-RELATED-RELATED"/>
    <property type="match status" value="1"/>
</dbReference>
<dbReference type="InterPro" id="IPR023856">
    <property type="entry name" value="Bdr"/>
</dbReference>
<proteinExistence type="predicted"/>
<sequence length="336" mass="37342">MSDGADSKVVDLLVIGAGPTGMACAIEAQRAGFSAMMVDKGCLCNSLFHYPAHMTFFTTPELLEIGDMPFSSPNQKPNRSEALEYYRKVAEFYSLDVRQYENVVRVDGRDGNFTVHTVDQFGRPIHHRARKLVVATGYYDLPNYLGIPGEDLGKVKHYYHEPHPYYGLDVLVIGGKNSAAIAALDLWRHGAKVTLVHRGKEISKSVKYWILPDINNRIKNGEVDAHFDSAVTNITEDDVTIATRRGKLTIPNQFVFALTGYHPDFEFIERLGVKLDKTNDRCPVCNPATLESNVPGIYAAGVIVAGERTSEIFIENGRFHGKLIAADLRRKLEAVA</sequence>
<evidence type="ECO:0000256" key="1">
    <source>
        <dbReference type="ARBA" id="ARBA00022630"/>
    </source>
</evidence>
<dbReference type="PRINTS" id="PR00368">
    <property type="entry name" value="FADPNR"/>
</dbReference>
<reference evidence="3" key="1">
    <citation type="submission" date="2023-08" db="EMBL/GenBank/DDBJ databases">
        <authorList>
            <person name="Messyasz A."/>
            <person name="Mannisto M.K."/>
            <person name="Kerkhof L.J."/>
            <person name="Haggblom M."/>
        </authorList>
    </citation>
    <scope>NUCLEOTIDE SEQUENCE</scope>
    <source>
        <strain evidence="3">X5P6</strain>
    </source>
</reference>
<dbReference type="InterPro" id="IPR050097">
    <property type="entry name" value="Ferredoxin-NADP_redctase_2"/>
</dbReference>
<reference evidence="3" key="2">
    <citation type="journal article" date="2024" name="Environ. Microbiol.">
        <title>Genome analysis and description of Tunturibacter gen. nov. expands the diversity of Terriglobia in tundra soils.</title>
        <authorList>
            <person name="Messyasz A."/>
            <person name="Mannisto M.K."/>
            <person name="Kerkhof L.J."/>
            <person name="Haggblom M.M."/>
        </authorList>
    </citation>
    <scope>NUCLEOTIDE SEQUENCE</scope>
    <source>
        <strain evidence="3">X5P6</strain>
    </source>
</reference>
<evidence type="ECO:0000313" key="3">
    <source>
        <dbReference type="EMBL" id="XCB34722.1"/>
    </source>
</evidence>
<organism evidence="3">
    <name type="scientific">Tunturiibacter psychrotolerans</name>
    <dbReference type="NCBI Taxonomy" id="3069686"/>
    <lineage>
        <taxon>Bacteria</taxon>
        <taxon>Pseudomonadati</taxon>
        <taxon>Acidobacteriota</taxon>
        <taxon>Terriglobia</taxon>
        <taxon>Terriglobales</taxon>
        <taxon>Acidobacteriaceae</taxon>
        <taxon>Tunturiibacter</taxon>
    </lineage>
</organism>
<evidence type="ECO:0000256" key="2">
    <source>
        <dbReference type="ARBA" id="ARBA00023002"/>
    </source>
</evidence>
<dbReference type="PRINTS" id="PR00469">
    <property type="entry name" value="PNDRDTASEII"/>
</dbReference>
<dbReference type="EMBL" id="CP132942">
    <property type="protein sequence ID" value="XCB34722.1"/>
    <property type="molecule type" value="Genomic_DNA"/>
</dbReference>